<dbReference type="Proteomes" id="UP000050794">
    <property type="component" value="Unassembled WGS sequence"/>
</dbReference>
<keyword evidence="2" id="KW-0812">Transmembrane</keyword>
<dbReference type="EMBL" id="UYWY01025709">
    <property type="protein sequence ID" value="VDM49909.1"/>
    <property type="molecule type" value="Genomic_DNA"/>
</dbReference>
<accession>A0A183VCW8</accession>
<reference evidence="5" key="1">
    <citation type="submission" date="2016-06" db="UniProtKB">
        <authorList>
            <consortium name="WormBaseParasite"/>
        </authorList>
    </citation>
    <scope>IDENTIFICATION</scope>
</reference>
<protein>
    <submittedName>
        <fullName evidence="3 5">Uncharacterized protein</fullName>
    </submittedName>
</protein>
<feature type="transmembrane region" description="Helical" evidence="2">
    <location>
        <begin position="6"/>
        <end position="28"/>
    </location>
</feature>
<evidence type="ECO:0000256" key="2">
    <source>
        <dbReference type="SAM" id="Phobius"/>
    </source>
</evidence>
<feature type="compositionally biased region" description="Polar residues" evidence="1">
    <location>
        <begin position="150"/>
        <end position="166"/>
    </location>
</feature>
<name>A0A183VCW8_TOXCA</name>
<evidence type="ECO:0000313" key="4">
    <source>
        <dbReference type="Proteomes" id="UP000050794"/>
    </source>
</evidence>
<feature type="compositionally biased region" description="Basic and acidic residues" evidence="1">
    <location>
        <begin position="138"/>
        <end position="148"/>
    </location>
</feature>
<proteinExistence type="predicted"/>
<feature type="region of interest" description="Disordered" evidence="1">
    <location>
        <begin position="122"/>
        <end position="166"/>
    </location>
</feature>
<gene>
    <name evidence="3" type="ORF">TCNE_LOCUS18588</name>
</gene>
<organism evidence="4 5">
    <name type="scientific">Toxocara canis</name>
    <name type="common">Canine roundworm</name>
    <dbReference type="NCBI Taxonomy" id="6265"/>
    <lineage>
        <taxon>Eukaryota</taxon>
        <taxon>Metazoa</taxon>
        <taxon>Ecdysozoa</taxon>
        <taxon>Nematoda</taxon>
        <taxon>Chromadorea</taxon>
        <taxon>Rhabditida</taxon>
        <taxon>Spirurina</taxon>
        <taxon>Ascaridomorpha</taxon>
        <taxon>Ascaridoidea</taxon>
        <taxon>Toxocaridae</taxon>
        <taxon>Toxocara</taxon>
    </lineage>
</organism>
<evidence type="ECO:0000256" key="1">
    <source>
        <dbReference type="SAM" id="MobiDB-lite"/>
    </source>
</evidence>
<dbReference type="WBParaSite" id="TCNE_0001859201-mRNA-1">
    <property type="protein sequence ID" value="TCNE_0001859201-mRNA-1"/>
    <property type="gene ID" value="TCNE_0001859201"/>
</dbReference>
<evidence type="ECO:0000313" key="5">
    <source>
        <dbReference type="WBParaSite" id="TCNE_0001859201-mRNA-1"/>
    </source>
</evidence>
<dbReference type="AlphaFoldDB" id="A0A183VCW8"/>
<sequence>MWQFWMFVVVGGGLLGSLALIVFVIWLVRGRLKNDPKSVVQRPHKYSQSALAFDKVIPPISSSESVLSERIKKLRACKQSSPLEAARRASLESISGQISRKADFEAQQEKICMNKYIKKMRERFPEKTEETQMENIEEVEKSKLEKKSPNFVNAESDTNVPSESAS</sequence>
<keyword evidence="4" id="KW-1185">Reference proteome</keyword>
<keyword evidence="2" id="KW-0472">Membrane</keyword>
<keyword evidence="2" id="KW-1133">Transmembrane helix</keyword>
<evidence type="ECO:0000313" key="3">
    <source>
        <dbReference type="EMBL" id="VDM49909.1"/>
    </source>
</evidence>
<reference evidence="3 4" key="2">
    <citation type="submission" date="2018-11" db="EMBL/GenBank/DDBJ databases">
        <authorList>
            <consortium name="Pathogen Informatics"/>
        </authorList>
    </citation>
    <scope>NUCLEOTIDE SEQUENCE [LARGE SCALE GENOMIC DNA]</scope>
</reference>